<keyword evidence="9 10" id="KW-0807">Transducer</keyword>
<dbReference type="InterPro" id="IPR000276">
    <property type="entry name" value="GPCR_Rhodpsn"/>
</dbReference>
<feature type="transmembrane region" description="Helical" evidence="12">
    <location>
        <begin position="124"/>
        <end position="145"/>
    </location>
</feature>
<keyword evidence="4 12" id="KW-1133">Transmembrane helix</keyword>
<comment type="caution">
    <text evidence="14">The sequence shown here is derived from an EMBL/GenBank/DDBJ whole genome shotgun (WGS) entry which is preliminary data.</text>
</comment>
<keyword evidence="7" id="KW-1015">Disulfide bond</keyword>
<evidence type="ECO:0000259" key="13">
    <source>
        <dbReference type="PROSITE" id="PS50262"/>
    </source>
</evidence>
<comment type="similarity">
    <text evidence="10">Belongs to the G-protein coupled receptor 1 family.</text>
</comment>
<feature type="transmembrane region" description="Helical" evidence="12">
    <location>
        <begin position="788"/>
        <end position="815"/>
    </location>
</feature>
<dbReference type="Pfam" id="PF00001">
    <property type="entry name" value="7tm_1"/>
    <property type="match status" value="2"/>
</dbReference>
<feature type="transmembrane region" description="Helical" evidence="12">
    <location>
        <begin position="205"/>
        <end position="226"/>
    </location>
</feature>
<evidence type="ECO:0000256" key="12">
    <source>
        <dbReference type="SAM" id="Phobius"/>
    </source>
</evidence>
<sequence>MDIGQASQVEKEKIGGSANLTDPVLLTTSNRTEYWFLLLLIVPVVTLFGNSLVVLSVIRERSLRNATNWFIVSLAISDIILAILSMPVATWMEHITLLVPLLRAVLKSQMTYGRWNFGNAMCNIFIMLDIWFCTASILNLVAISLDRYLAVTRPISYAKRNNVQRIQLSIAAVWIVSLLISVPVVCGINDIGEFDTSVCRSRNATYIISSSVGSFYIPAIALLALYHRIFAIIRRRHKLADQSNRSMNSDLVVTGGVTRANAQLVNTPVNTSDKTDGTKEISVELEKINSELIRLKRNNSLDISMPVKARICQATFELSSNESEFDGPREDIASPELEWVDSPKCGQAKLKKQTDRNANSLRCLSMPHLYDYQVTHYNKDFADRRYHSADFMKPQSTAPSSGSLSVQPDGELDKQNRYNRPSTAKHIIVNSHSSIPMVFELDNITNRPDISVTAKDVCNPTLTNMEPSLSGMCHSCTGGGAALSCKVWSKYSSLTDKSKQFLSSFNCCWKEVVYSNQSSGSSALSDSFYSSYAMSDEYTNSAGNMRQDVDDSYESNPECPIIPCRTPCTVSPCLESCLSQSYIEHCHCENCKQFNSLSNVATTDLNNTSNKDQLQPTENGSKPFCSFKPHHSKLWLKSRLWVKKKQLISQQKRSKNVLITKKSCHGRYSFYRLILRVKTSSLGSPAAIDKLTVVGLSKTKEALKTTDPAEQIKLKPITPVDANGVQIVTGNRTHLTSVSHPENVTPSPERSLATKSTNSAGKEKRRVSFWVGKQKLVSNREKKATKTLAIVLGAFLACWLPFFTVNVTIGICIIHDAFDLPVCFASSHLMSACTWLGYVNSLLNPIIYTIFNLEFRAAFKRILRIK</sequence>
<evidence type="ECO:0000256" key="3">
    <source>
        <dbReference type="ARBA" id="ARBA00022692"/>
    </source>
</evidence>
<feature type="region of interest" description="Disordered" evidence="11">
    <location>
        <begin position="392"/>
        <end position="417"/>
    </location>
</feature>
<keyword evidence="15" id="KW-1185">Reference proteome</keyword>
<name>A0A4E0RJ15_FASHE</name>
<feature type="region of interest" description="Disordered" evidence="11">
    <location>
        <begin position="736"/>
        <end position="760"/>
    </location>
</feature>
<evidence type="ECO:0000256" key="6">
    <source>
        <dbReference type="ARBA" id="ARBA00023136"/>
    </source>
</evidence>
<evidence type="ECO:0000313" key="14">
    <source>
        <dbReference type="EMBL" id="THD28979.1"/>
    </source>
</evidence>
<proteinExistence type="inferred from homology"/>
<dbReference type="GO" id="GO:0005886">
    <property type="term" value="C:plasma membrane"/>
    <property type="evidence" value="ECO:0007669"/>
    <property type="project" value="UniProtKB-SubCell"/>
</dbReference>
<dbReference type="PANTHER" id="PTHR24248">
    <property type="entry name" value="ADRENERGIC RECEPTOR-RELATED G-PROTEIN COUPLED RECEPTOR"/>
    <property type="match status" value="1"/>
</dbReference>
<dbReference type="GO" id="GO:0001591">
    <property type="term" value="F:dopamine neurotransmitter receptor activity, coupled via Gi/Go"/>
    <property type="evidence" value="ECO:0007669"/>
    <property type="project" value="TreeGrafter"/>
</dbReference>
<dbReference type="Gene3D" id="1.20.1070.10">
    <property type="entry name" value="Rhodopsin 7-helix transmembrane proteins"/>
    <property type="match status" value="2"/>
</dbReference>
<keyword evidence="2" id="KW-1003">Cell membrane</keyword>
<dbReference type="EMBL" id="JXXN02000030">
    <property type="protein sequence ID" value="THD28979.1"/>
    <property type="molecule type" value="Genomic_DNA"/>
</dbReference>
<feature type="domain" description="G-protein coupled receptors family 1 profile" evidence="13">
    <location>
        <begin position="49"/>
        <end position="848"/>
    </location>
</feature>
<feature type="compositionally biased region" description="Polar residues" evidence="11">
    <location>
        <begin position="394"/>
        <end position="406"/>
    </location>
</feature>
<dbReference type="PANTHER" id="PTHR24248:SF125">
    <property type="entry name" value="DOPAMINE D2-LIKE RECEPTOR"/>
    <property type="match status" value="1"/>
</dbReference>
<dbReference type="GO" id="GO:0004930">
    <property type="term" value="F:G protein-coupled receptor activity"/>
    <property type="evidence" value="ECO:0007669"/>
    <property type="project" value="UniProtKB-KW"/>
</dbReference>
<evidence type="ECO:0000256" key="4">
    <source>
        <dbReference type="ARBA" id="ARBA00022989"/>
    </source>
</evidence>
<dbReference type="PROSITE" id="PS50262">
    <property type="entry name" value="G_PROTEIN_RECEP_F1_2"/>
    <property type="match status" value="1"/>
</dbReference>
<feature type="transmembrane region" description="Helical" evidence="12">
    <location>
        <begin position="70"/>
        <end position="92"/>
    </location>
</feature>
<evidence type="ECO:0000256" key="5">
    <source>
        <dbReference type="ARBA" id="ARBA00023040"/>
    </source>
</evidence>
<evidence type="ECO:0000256" key="7">
    <source>
        <dbReference type="ARBA" id="ARBA00023157"/>
    </source>
</evidence>
<gene>
    <name evidence="14" type="ORF">D915_000162</name>
</gene>
<accession>A0A4E0RJ15</accession>
<dbReference type="PRINTS" id="PR00237">
    <property type="entry name" value="GPCRRHODOPSN"/>
</dbReference>
<evidence type="ECO:0000256" key="11">
    <source>
        <dbReference type="SAM" id="MobiDB-lite"/>
    </source>
</evidence>
<feature type="transmembrane region" description="Helical" evidence="12">
    <location>
        <begin position="166"/>
        <end position="185"/>
    </location>
</feature>
<dbReference type="AlphaFoldDB" id="A0A4E0RJ15"/>
<evidence type="ECO:0000256" key="10">
    <source>
        <dbReference type="RuleBase" id="RU000688"/>
    </source>
</evidence>
<evidence type="ECO:0000313" key="15">
    <source>
        <dbReference type="Proteomes" id="UP000230066"/>
    </source>
</evidence>
<reference evidence="14" key="1">
    <citation type="submission" date="2019-03" db="EMBL/GenBank/DDBJ databases">
        <title>Improved annotation for the trematode Fasciola hepatica.</title>
        <authorList>
            <person name="Choi Y.-J."/>
            <person name="Martin J."/>
            <person name="Mitreva M."/>
        </authorList>
    </citation>
    <scope>NUCLEOTIDE SEQUENCE [LARGE SCALE GENOMIC DNA]</scope>
</reference>
<dbReference type="Proteomes" id="UP000230066">
    <property type="component" value="Unassembled WGS sequence"/>
</dbReference>
<dbReference type="InterPro" id="IPR017452">
    <property type="entry name" value="GPCR_Rhodpsn_7TM"/>
</dbReference>
<feature type="transmembrane region" description="Helical" evidence="12">
    <location>
        <begin position="34"/>
        <end position="58"/>
    </location>
</feature>
<keyword evidence="8 10" id="KW-0675">Receptor</keyword>
<dbReference type="GO" id="GO:0045202">
    <property type="term" value="C:synapse"/>
    <property type="evidence" value="ECO:0007669"/>
    <property type="project" value="GOC"/>
</dbReference>
<evidence type="ECO:0000256" key="8">
    <source>
        <dbReference type="ARBA" id="ARBA00023170"/>
    </source>
</evidence>
<dbReference type="PROSITE" id="PS00237">
    <property type="entry name" value="G_PROTEIN_RECEP_F1_1"/>
    <property type="match status" value="1"/>
</dbReference>
<evidence type="ECO:0000256" key="9">
    <source>
        <dbReference type="ARBA" id="ARBA00023224"/>
    </source>
</evidence>
<keyword evidence="5 10" id="KW-0297">G-protein coupled receptor</keyword>
<protein>
    <submittedName>
        <fullName evidence="14">Dopamine D2 receptor</fullName>
    </submittedName>
</protein>
<evidence type="ECO:0000256" key="1">
    <source>
        <dbReference type="ARBA" id="ARBA00004651"/>
    </source>
</evidence>
<comment type="subcellular location">
    <subcellularLocation>
        <location evidence="1">Cell membrane</location>
        <topology evidence="1">Multi-pass membrane protein</topology>
    </subcellularLocation>
</comment>
<keyword evidence="3 10" id="KW-0812">Transmembrane</keyword>
<keyword evidence="6 12" id="KW-0472">Membrane</keyword>
<feature type="transmembrane region" description="Helical" evidence="12">
    <location>
        <begin position="835"/>
        <end position="855"/>
    </location>
</feature>
<organism evidence="14 15">
    <name type="scientific">Fasciola hepatica</name>
    <name type="common">Liver fluke</name>
    <dbReference type="NCBI Taxonomy" id="6192"/>
    <lineage>
        <taxon>Eukaryota</taxon>
        <taxon>Metazoa</taxon>
        <taxon>Spiralia</taxon>
        <taxon>Lophotrochozoa</taxon>
        <taxon>Platyhelminthes</taxon>
        <taxon>Trematoda</taxon>
        <taxon>Digenea</taxon>
        <taxon>Plagiorchiida</taxon>
        <taxon>Echinostomata</taxon>
        <taxon>Echinostomatoidea</taxon>
        <taxon>Fasciolidae</taxon>
        <taxon>Fasciola</taxon>
    </lineage>
</organism>
<dbReference type="SUPFAM" id="SSF81321">
    <property type="entry name" value="Family A G protein-coupled receptor-like"/>
    <property type="match status" value="1"/>
</dbReference>
<evidence type="ECO:0000256" key="2">
    <source>
        <dbReference type="ARBA" id="ARBA00022475"/>
    </source>
</evidence>